<feature type="non-terminal residue" evidence="1">
    <location>
        <position position="1"/>
    </location>
</feature>
<comment type="caution">
    <text evidence="1">The sequence shown here is derived from an EMBL/GenBank/DDBJ whole genome shotgun (WGS) entry which is preliminary data.</text>
</comment>
<keyword evidence="2" id="KW-1185">Reference proteome</keyword>
<gene>
    <name evidence="1" type="ORF">Bpfe_016270</name>
</gene>
<dbReference type="EMBL" id="JASAOG010000078">
    <property type="protein sequence ID" value="KAK0054442.1"/>
    <property type="molecule type" value="Genomic_DNA"/>
</dbReference>
<name>A0AAD8BHX1_BIOPF</name>
<evidence type="ECO:0000313" key="1">
    <source>
        <dbReference type="EMBL" id="KAK0054442.1"/>
    </source>
</evidence>
<protein>
    <submittedName>
        <fullName evidence="1">Uncharacterized protein</fullName>
    </submittedName>
</protein>
<sequence>MHRVRFPGYNTEAKIWRFASVWAPLSGLRGLGRSMSSFLKFIFTSAPMKPFEGLNVNFSMLDSTETITHCLYLAMTGSGKYKYSSLIVDSLKLVLHMVVVFYIRSALYIETG</sequence>
<dbReference type="Proteomes" id="UP001233172">
    <property type="component" value="Unassembled WGS sequence"/>
</dbReference>
<proteinExistence type="predicted"/>
<reference evidence="1" key="1">
    <citation type="journal article" date="2023" name="PLoS Negl. Trop. Dis.">
        <title>A genome sequence for Biomphalaria pfeifferi, the major vector snail for the human-infecting parasite Schistosoma mansoni.</title>
        <authorList>
            <person name="Bu L."/>
            <person name="Lu L."/>
            <person name="Laidemitt M.R."/>
            <person name="Zhang S.M."/>
            <person name="Mutuku M."/>
            <person name="Mkoji G."/>
            <person name="Steinauer M."/>
            <person name="Loker E.S."/>
        </authorList>
    </citation>
    <scope>NUCLEOTIDE SEQUENCE</scope>
    <source>
        <strain evidence="1">KasaAsao</strain>
    </source>
</reference>
<evidence type="ECO:0000313" key="2">
    <source>
        <dbReference type="Proteomes" id="UP001233172"/>
    </source>
</evidence>
<reference evidence="1" key="2">
    <citation type="submission" date="2023-04" db="EMBL/GenBank/DDBJ databases">
        <authorList>
            <person name="Bu L."/>
            <person name="Lu L."/>
            <person name="Laidemitt M.R."/>
            <person name="Zhang S.M."/>
            <person name="Mutuku M."/>
            <person name="Mkoji G."/>
            <person name="Steinauer M."/>
            <person name="Loker E.S."/>
        </authorList>
    </citation>
    <scope>NUCLEOTIDE SEQUENCE</scope>
    <source>
        <strain evidence="1">KasaAsao</strain>
        <tissue evidence="1">Whole Snail</tissue>
    </source>
</reference>
<accession>A0AAD8BHX1</accession>
<dbReference type="AlphaFoldDB" id="A0AAD8BHX1"/>
<organism evidence="1 2">
    <name type="scientific">Biomphalaria pfeifferi</name>
    <name type="common">Bloodfluke planorb</name>
    <name type="synonym">Freshwater snail</name>
    <dbReference type="NCBI Taxonomy" id="112525"/>
    <lineage>
        <taxon>Eukaryota</taxon>
        <taxon>Metazoa</taxon>
        <taxon>Spiralia</taxon>
        <taxon>Lophotrochozoa</taxon>
        <taxon>Mollusca</taxon>
        <taxon>Gastropoda</taxon>
        <taxon>Heterobranchia</taxon>
        <taxon>Euthyneura</taxon>
        <taxon>Panpulmonata</taxon>
        <taxon>Hygrophila</taxon>
        <taxon>Lymnaeoidea</taxon>
        <taxon>Planorbidae</taxon>
        <taxon>Biomphalaria</taxon>
    </lineage>
</organism>